<reference evidence="3" key="3">
    <citation type="submission" date="2024-03" db="EMBL/GenBank/DDBJ databases">
        <title>The Genome Sequence of Enterococcus sp. DIV0238c.</title>
        <authorList>
            <consortium name="The Broad Institute Genomics Platform"/>
            <consortium name="The Broad Institute Microbial Omics Core"/>
            <consortium name="The Broad Institute Genomic Center for Infectious Diseases"/>
            <person name="Earl A."/>
            <person name="Manson A."/>
            <person name="Gilmore M."/>
            <person name="Schwartman J."/>
            <person name="Shea T."/>
            <person name="Abouelleil A."/>
            <person name="Cao P."/>
            <person name="Chapman S."/>
            <person name="Cusick C."/>
            <person name="Young S."/>
            <person name="Neafsey D."/>
            <person name="Nusbaum C."/>
            <person name="Birren B."/>
        </authorList>
    </citation>
    <scope>NUCLEOTIDE SEQUENCE</scope>
    <source>
        <strain evidence="3">9D6_DIV0238</strain>
    </source>
</reference>
<evidence type="ECO:0000313" key="2">
    <source>
        <dbReference type="EMBL" id="OUZ32697.1"/>
    </source>
</evidence>
<proteinExistence type="predicted"/>
<evidence type="ECO:0000313" key="3">
    <source>
        <dbReference type="EMBL" id="WYJ94169.1"/>
    </source>
</evidence>
<organism evidence="2">
    <name type="scientific">Candidatus Enterococcus dunnyi</name>
    <dbReference type="NCBI Taxonomy" id="1834192"/>
    <lineage>
        <taxon>Bacteria</taxon>
        <taxon>Bacillati</taxon>
        <taxon>Bacillota</taxon>
        <taxon>Bacilli</taxon>
        <taxon>Lactobacillales</taxon>
        <taxon>Enterococcaceae</taxon>
        <taxon>Enterococcus</taxon>
    </lineage>
</organism>
<reference evidence="3" key="2">
    <citation type="submission" date="2017-05" db="EMBL/GenBank/DDBJ databases">
        <authorList>
            <consortium name="The Broad Institute Genomics Platform"/>
            <consortium name="The Broad Institute Genomic Center for Infectious Diseases"/>
            <person name="Earl A."/>
            <person name="Manson A."/>
            <person name="Schwartman J."/>
            <person name="Gilmore M."/>
            <person name="Abouelleil A."/>
            <person name="Cao P."/>
            <person name="Chapman S."/>
            <person name="Cusick C."/>
            <person name="Shea T."/>
            <person name="Young S."/>
            <person name="Neafsey D."/>
            <person name="Nusbaum C."/>
            <person name="Birren B."/>
        </authorList>
    </citation>
    <scope>NUCLEOTIDE SEQUENCE</scope>
    <source>
        <strain evidence="3">9D6_DIV0238</strain>
    </source>
</reference>
<dbReference type="EMBL" id="CP147246">
    <property type="protein sequence ID" value="WYJ94169.1"/>
    <property type="molecule type" value="Genomic_DNA"/>
</dbReference>
<dbReference type="AlphaFoldDB" id="A0A200J7T9"/>
<dbReference type="EMBL" id="NIBQ01000002">
    <property type="protein sequence ID" value="OUZ32697.1"/>
    <property type="molecule type" value="Genomic_DNA"/>
</dbReference>
<keyword evidence="4" id="KW-1185">Reference proteome</keyword>
<dbReference type="Pfam" id="PF05043">
    <property type="entry name" value="Mga"/>
    <property type="match status" value="1"/>
</dbReference>
<sequence>MEYLDFLEDEDHDRLKVLMTLQSYNDQYLTQKRLIELTGLSKFLLEKYLKELNQDCPELGLSDELYDELTYHPISNDTIQKTQHIYAQRSLKFRFFIEVLIEEKTLNKFQEEQHIAKTTLYQIRTKVLNCLKQEKIVIKKNKMIGPEMHVRSIIFDIISYFYFGERYPFSTESRSDAKQLLNLLISYFSLDLTFFQKQKLSLFIHIIQLRIKNRHIINENLCAVSETTQQMYHRQLRTIEQALAPAADLTSEVFKESHYLLTFLFVSEMLELDLQFNKELFSQTQSTAQELLTSLTLHFPVKELQKKELYDSFLKKLLCLSIFRQSYTTFVDTAAYRYFAEVYSSLHRLILRFIRKEHFLSSLELSKNDQAKLYYDIMFTVLSVLEPVQLGKPINIYIDFSHGAAYTEYICQSLQRFRDLNIAVQTRFNNDTQIVLSDYRLRKATCQQIVWKQPPTPSDWAKFADIVIELREKENEKNTLF</sequence>
<accession>A0A200J7T9</accession>
<name>A0A200J7T9_9ENTE</name>
<dbReference type="InterPro" id="IPR007737">
    <property type="entry name" value="Mga_HTH"/>
</dbReference>
<protein>
    <recommendedName>
        <fullName evidence="1">Mga helix-turn-helix domain-containing protein</fullName>
    </recommendedName>
</protein>
<dbReference type="Proteomes" id="UP000196151">
    <property type="component" value="Chromosome"/>
</dbReference>
<evidence type="ECO:0000259" key="1">
    <source>
        <dbReference type="Pfam" id="PF05043"/>
    </source>
</evidence>
<feature type="domain" description="Mga helix-turn-helix" evidence="1">
    <location>
        <begin position="78"/>
        <end position="155"/>
    </location>
</feature>
<dbReference type="OrthoDB" id="2143991at2"/>
<reference evidence="2" key="1">
    <citation type="submission" date="2017-05" db="EMBL/GenBank/DDBJ databases">
        <title>The Genome Sequence of Enterococcus sp. 9D6_DIV0238.</title>
        <authorList>
            <consortium name="The Broad Institute Genomics Platform"/>
            <consortium name="The Broad Institute Genomic Center for Infectious Diseases"/>
            <person name="Earl A."/>
            <person name="Manson A."/>
            <person name="Schwartman J."/>
            <person name="Gilmore M."/>
            <person name="Abouelleil A."/>
            <person name="Cao P."/>
            <person name="Chapman S."/>
            <person name="Cusick C."/>
            <person name="Shea T."/>
            <person name="Young S."/>
            <person name="Neafsey D."/>
            <person name="Nusbaum C."/>
            <person name="Birren B."/>
        </authorList>
    </citation>
    <scope>NUCLEOTIDE SEQUENCE [LARGE SCALE GENOMIC DNA]</scope>
    <source>
        <strain evidence="2">9D6_DIV0238</strain>
    </source>
</reference>
<gene>
    <name evidence="2" type="ORF">A5889_001406</name>
    <name evidence="3" type="ORF">A5889_001671</name>
</gene>
<dbReference type="RefSeq" id="WP_087640545.1">
    <property type="nucleotide sequence ID" value="NZ_CP147246.1"/>
</dbReference>
<evidence type="ECO:0000313" key="4">
    <source>
        <dbReference type="Proteomes" id="UP000196151"/>
    </source>
</evidence>